<feature type="non-terminal residue" evidence="1">
    <location>
        <position position="185"/>
    </location>
</feature>
<dbReference type="Proteomes" id="UP001233999">
    <property type="component" value="Unassembled WGS sequence"/>
</dbReference>
<gene>
    <name evidence="1" type="ORF">L9F63_000098</name>
</gene>
<accession>A0AAD8EU26</accession>
<feature type="non-terminal residue" evidence="1">
    <location>
        <position position="1"/>
    </location>
</feature>
<reference evidence="1" key="2">
    <citation type="submission" date="2023-05" db="EMBL/GenBank/DDBJ databases">
        <authorList>
            <person name="Fouks B."/>
        </authorList>
    </citation>
    <scope>NUCLEOTIDE SEQUENCE</scope>
    <source>
        <strain evidence="1">Stay&amp;Tobe</strain>
        <tissue evidence="1">Testes</tissue>
    </source>
</reference>
<evidence type="ECO:0000313" key="2">
    <source>
        <dbReference type="Proteomes" id="UP001233999"/>
    </source>
</evidence>
<evidence type="ECO:0000313" key="1">
    <source>
        <dbReference type="EMBL" id="KAJ9601707.1"/>
    </source>
</evidence>
<reference evidence="1" key="1">
    <citation type="journal article" date="2023" name="IScience">
        <title>Live-bearing cockroach genome reveals convergent evolutionary mechanisms linked to viviparity in insects and beyond.</title>
        <authorList>
            <person name="Fouks B."/>
            <person name="Harrison M.C."/>
            <person name="Mikhailova A.A."/>
            <person name="Marchal E."/>
            <person name="English S."/>
            <person name="Carruthers M."/>
            <person name="Jennings E.C."/>
            <person name="Chiamaka E.L."/>
            <person name="Frigard R.A."/>
            <person name="Pippel M."/>
            <person name="Attardo G.M."/>
            <person name="Benoit J.B."/>
            <person name="Bornberg-Bauer E."/>
            <person name="Tobe S.S."/>
        </authorList>
    </citation>
    <scope>NUCLEOTIDE SEQUENCE</scope>
    <source>
        <strain evidence="1">Stay&amp;Tobe</strain>
    </source>
</reference>
<dbReference type="AlphaFoldDB" id="A0AAD8EU26"/>
<organism evidence="1 2">
    <name type="scientific">Diploptera punctata</name>
    <name type="common">Pacific beetle cockroach</name>
    <dbReference type="NCBI Taxonomy" id="6984"/>
    <lineage>
        <taxon>Eukaryota</taxon>
        <taxon>Metazoa</taxon>
        <taxon>Ecdysozoa</taxon>
        <taxon>Arthropoda</taxon>
        <taxon>Hexapoda</taxon>
        <taxon>Insecta</taxon>
        <taxon>Pterygota</taxon>
        <taxon>Neoptera</taxon>
        <taxon>Polyneoptera</taxon>
        <taxon>Dictyoptera</taxon>
        <taxon>Blattodea</taxon>
        <taxon>Blaberoidea</taxon>
        <taxon>Blaberidae</taxon>
        <taxon>Diplopterinae</taxon>
        <taxon>Diploptera</taxon>
    </lineage>
</organism>
<proteinExistence type="predicted"/>
<keyword evidence="2" id="KW-1185">Reference proteome</keyword>
<comment type="caution">
    <text evidence="1">The sequence shown here is derived from an EMBL/GenBank/DDBJ whole genome shotgun (WGS) entry which is preliminary data.</text>
</comment>
<name>A0AAD8EU26_DIPPU</name>
<sequence length="185" mass="21569">TEITYRYLCSYLSYLNAIFYLVHSNGSLSCPQMIEITNFPWIKDYTDENDLKFHASQHFVCTFVHRIRIRRYNYSGTQLKVCLFCTCETVGLNKLLAGSDKLIPVNRLFHANVSGPLSEYKIKSSKIAISICNGNLIRVITRLMKVIKKEKETRSCKKKRDRRHRDLRLQNSLPSPLDIEQFLSN</sequence>
<dbReference type="EMBL" id="JASPKZ010000004">
    <property type="protein sequence ID" value="KAJ9601707.1"/>
    <property type="molecule type" value="Genomic_DNA"/>
</dbReference>
<protein>
    <submittedName>
        <fullName evidence="1">Uncharacterized protein</fullName>
    </submittedName>
</protein>